<sequence length="761" mass="82758">MERSGTWFKFSGAPLCYLMIVSASLLVRAASVNSQYLIGIGSYDITGPAADVNMMGYAMSQQNAAGIHFRLRSRAFIIAEAATSSSETKRIAYVNLDACMGSQAVTLAVLSRLNQSRYGDLYNERNVAISGIHTHSGPGGYLQYVIYIITALGFVRQSFDALVDGIETSIVQAHENLRPGSIYLNKDVLFDANINRSPSAYLNNPLAERNRYQYDVDKDMLLLKFVDGTGAAIGALNWFAVHGTSMNNSNLLISGDNKGAASRFMEDWFANGQKKSSLIREGRAADVKVSNSKSTGGSSNTKVSSERNRLRSSVTTTQSTPFVAAFAQTSSGDVSPNTLGAFCTDKGLPCDFNHSTCDGLNELCIARGPGYPDMFLSTKIIAERQFQKAVDLFENAQVKLSGRIDYRQTYLNITGVTVDLSSSATTSLPNMTTCPAALGFSFAAGTTDGPGAFDFKQGDNQGNLFWRLVGSALKPPTPQQISCQHPKPILLDAGEITVPSPWAPAIVPIQILQLGQLIILSVPGEFTTMAGRRLREAITATLVERGYSTNIQVVISGLTNTYSQYVTTFEEYQVQRYEGASTLYGPYTLNAYIQEMKRLAVALAEGSSVDPGLTPPYLVDRLVGFLPGVIADSTPLGINFGDVKQDVPQNARYTAGDVVEAVFWSACPRNDLFTNATFSSVEQQSTNGNWIPVYDDDDWELRFLWSRPFFLSPQSFATIRWEIPTMAAPGVYRLRHFGAAKPLIGSSLSYFSGTSSTFTVS</sequence>
<protein>
    <submittedName>
        <fullName evidence="1">Uncharacterized protein</fullName>
    </submittedName>
</protein>
<comment type="caution">
    <text evidence="1">The sequence shown here is derived from an EMBL/GenBank/DDBJ whole genome shotgun (WGS) entry which is preliminary data.</text>
</comment>
<evidence type="ECO:0000313" key="2">
    <source>
        <dbReference type="Proteomes" id="UP001162992"/>
    </source>
</evidence>
<name>A0ACC2CN79_DIPCM</name>
<keyword evidence="2" id="KW-1185">Reference proteome</keyword>
<proteinExistence type="predicted"/>
<evidence type="ECO:0000313" key="1">
    <source>
        <dbReference type="EMBL" id="KAJ7543427.1"/>
    </source>
</evidence>
<organism evidence="1 2">
    <name type="scientific">Diphasiastrum complanatum</name>
    <name type="common">Issler's clubmoss</name>
    <name type="synonym">Lycopodium complanatum</name>
    <dbReference type="NCBI Taxonomy" id="34168"/>
    <lineage>
        <taxon>Eukaryota</taxon>
        <taxon>Viridiplantae</taxon>
        <taxon>Streptophyta</taxon>
        <taxon>Embryophyta</taxon>
        <taxon>Tracheophyta</taxon>
        <taxon>Lycopodiopsida</taxon>
        <taxon>Lycopodiales</taxon>
        <taxon>Lycopodiaceae</taxon>
        <taxon>Lycopodioideae</taxon>
        <taxon>Diphasiastrum</taxon>
    </lineage>
</organism>
<dbReference type="EMBL" id="CM055100">
    <property type="protein sequence ID" value="KAJ7543427.1"/>
    <property type="molecule type" value="Genomic_DNA"/>
</dbReference>
<gene>
    <name evidence="1" type="ORF">O6H91_09G037900</name>
</gene>
<reference evidence="2" key="1">
    <citation type="journal article" date="2024" name="Proc. Natl. Acad. Sci. U.S.A.">
        <title>Extraordinary preservation of gene collinearity over three hundred million years revealed in homosporous lycophytes.</title>
        <authorList>
            <person name="Li C."/>
            <person name="Wickell D."/>
            <person name="Kuo L.Y."/>
            <person name="Chen X."/>
            <person name="Nie B."/>
            <person name="Liao X."/>
            <person name="Peng D."/>
            <person name="Ji J."/>
            <person name="Jenkins J."/>
            <person name="Williams M."/>
            <person name="Shu S."/>
            <person name="Plott C."/>
            <person name="Barry K."/>
            <person name="Rajasekar S."/>
            <person name="Grimwood J."/>
            <person name="Han X."/>
            <person name="Sun S."/>
            <person name="Hou Z."/>
            <person name="He W."/>
            <person name="Dai G."/>
            <person name="Sun C."/>
            <person name="Schmutz J."/>
            <person name="Leebens-Mack J.H."/>
            <person name="Li F.W."/>
            <person name="Wang L."/>
        </authorList>
    </citation>
    <scope>NUCLEOTIDE SEQUENCE [LARGE SCALE GENOMIC DNA]</scope>
    <source>
        <strain evidence="2">cv. PW_Plant_1</strain>
    </source>
</reference>
<dbReference type="Proteomes" id="UP001162992">
    <property type="component" value="Chromosome 9"/>
</dbReference>
<accession>A0ACC2CN79</accession>